<evidence type="ECO:0000259" key="2">
    <source>
        <dbReference type="SMART" id="SM00418"/>
    </source>
</evidence>
<dbReference type="Proteomes" id="UP000215086">
    <property type="component" value="Chromosome"/>
</dbReference>
<protein>
    <submittedName>
        <fullName evidence="3">Iron-sulfur cluster regulator SufR</fullName>
    </submittedName>
</protein>
<name>A0A286RLV4_9BACT</name>
<feature type="domain" description="HTH marR-type" evidence="1">
    <location>
        <begin position="5"/>
        <end position="109"/>
    </location>
</feature>
<accession>A0A286RLV4</accession>
<feature type="domain" description="HTH arsR-type" evidence="2">
    <location>
        <begin position="11"/>
        <end position="89"/>
    </location>
</feature>
<dbReference type="SMART" id="SM00347">
    <property type="entry name" value="HTH_MARR"/>
    <property type="match status" value="1"/>
</dbReference>
<evidence type="ECO:0000313" key="4">
    <source>
        <dbReference type="Proteomes" id="UP000215086"/>
    </source>
</evidence>
<dbReference type="EMBL" id="CP018477">
    <property type="protein sequence ID" value="ASV76946.1"/>
    <property type="molecule type" value="Genomic_DNA"/>
</dbReference>
<reference evidence="3 4" key="1">
    <citation type="journal article" name="Front. Microbiol.">
        <title>Sugar Metabolism of the First Thermophilic Planctomycete Thermogutta terrifontis: Comparative Genomic and Transcriptomic Approaches.</title>
        <authorList>
            <person name="Elcheninov A.G."/>
            <person name="Menzel P."/>
            <person name="Gudbergsdottir S.R."/>
            <person name="Slesarev A.I."/>
            <person name="Kadnikov V.V."/>
            <person name="Krogh A."/>
            <person name="Bonch-Osmolovskaya E.A."/>
            <person name="Peng X."/>
            <person name="Kublanov I.V."/>
        </authorList>
    </citation>
    <scope>NUCLEOTIDE SEQUENCE [LARGE SCALE GENOMIC DNA]</scope>
    <source>
        <strain evidence="3 4">R1</strain>
    </source>
</reference>
<dbReference type="GO" id="GO:0003700">
    <property type="term" value="F:DNA-binding transcription factor activity"/>
    <property type="evidence" value="ECO:0007669"/>
    <property type="project" value="InterPro"/>
</dbReference>
<dbReference type="Pfam" id="PF12802">
    <property type="entry name" value="MarR_2"/>
    <property type="match status" value="1"/>
</dbReference>
<dbReference type="InterPro" id="IPR036390">
    <property type="entry name" value="WH_DNA-bd_sf"/>
</dbReference>
<dbReference type="InterPro" id="IPR001845">
    <property type="entry name" value="HTH_ArsR_DNA-bd_dom"/>
</dbReference>
<dbReference type="KEGG" id="ttf:THTE_4345"/>
<dbReference type="Gene3D" id="1.10.10.10">
    <property type="entry name" value="Winged helix-like DNA-binding domain superfamily/Winged helix DNA-binding domain"/>
    <property type="match status" value="1"/>
</dbReference>
<sequence>MWHTSHLEKVNISPASMRVIKLLVGNSPKSVADLIREMKVTRTAVTEQLNELVAAGLVERQMQRLPGRGRPRHVYSATPAALALLFARNQELVLPAIWRAIRQIGGEELVRQVVDRVSRDLANHYLRRITGEKPEDRLRQLVSILHEEGVLAEVQEEDGKIYLRQRSCPYIIMFEENRTACLLDQEIISEVLGAPIRQVACRHDGAPCCVFEVEKNWAQKERHTASQ</sequence>
<organism evidence="3 4">
    <name type="scientific">Thermogutta terrifontis</name>
    <dbReference type="NCBI Taxonomy" id="1331910"/>
    <lineage>
        <taxon>Bacteria</taxon>
        <taxon>Pseudomonadati</taxon>
        <taxon>Planctomycetota</taxon>
        <taxon>Planctomycetia</taxon>
        <taxon>Pirellulales</taxon>
        <taxon>Thermoguttaceae</taxon>
        <taxon>Thermogutta</taxon>
    </lineage>
</organism>
<keyword evidence="4" id="KW-1185">Reference proteome</keyword>
<evidence type="ECO:0000259" key="1">
    <source>
        <dbReference type="SMART" id="SM00347"/>
    </source>
</evidence>
<dbReference type="InterPro" id="IPR036388">
    <property type="entry name" value="WH-like_DNA-bd_sf"/>
</dbReference>
<dbReference type="OrthoDB" id="259423at2"/>
<proteinExistence type="predicted"/>
<dbReference type="InterPro" id="IPR011991">
    <property type="entry name" value="ArsR-like_HTH"/>
</dbReference>
<dbReference type="RefSeq" id="WP_095416602.1">
    <property type="nucleotide sequence ID" value="NZ_CP018477.1"/>
</dbReference>
<dbReference type="InterPro" id="IPR000835">
    <property type="entry name" value="HTH_MarR-typ"/>
</dbReference>
<dbReference type="CDD" id="cd00090">
    <property type="entry name" value="HTH_ARSR"/>
    <property type="match status" value="1"/>
</dbReference>
<evidence type="ECO:0000313" key="3">
    <source>
        <dbReference type="EMBL" id="ASV76946.1"/>
    </source>
</evidence>
<dbReference type="AlphaFoldDB" id="A0A286RLV4"/>
<gene>
    <name evidence="3" type="ORF">THTE_4345</name>
</gene>
<dbReference type="SUPFAM" id="SSF46785">
    <property type="entry name" value="Winged helix' DNA-binding domain"/>
    <property type="match status" value="1"/>
</dbReference>
<dbReference type="SMART" id="SM00418">
    <property type="entry name" value="HTH_ARSR"/>
    <property type="match status" value="1"/>
</dbReference>